<feature type="transmembrane region" description="Helical" evidence="1">
    <location>
        <begin position="160"/>
        <end position="182"/>
    </location>
</feature>
<organism evidence="2 3">
    <name type="scientific">Nocardioides hankookensis</name>
    <dbReference type="NCBI Taxonomy" id="443157"/>
    <lineage>
        <taxon>Bacteria</taxon>
        <taxon>Bacillati</taxon>
        <taxon>Actinomycetota</taxon>
        <taxon>Actinomycetes</taxon>
        <taxon>Propionibacteriales</taxon>
        <taxon>Nocardioidaceae</taxon>
        <taxon>Nocardioides</taxon>
    </lineage>
</organism>
<keyword evidence="1" id="KW-1133">Transmembrane helix</keyword>
<dbReference type="RefSeq" id="WP_379156821.1">
    <property type="nucleotide sequence ID" value="NZ_JBHSRJ010000005.1"/>
</dbReference>
<keyword evidence="3" id="KW-1185">Reference proteome</keyword>
<comment type="caution">
    <text evidence="2">The sequence shown here is derived from an EMBL/GenBank/DDBJ whole genome shotgun (WGS) entry which is preliminary data.</text>
</comment>
<name>A0ABW1LLJ4_9ACTN</name>
<dbReference type="Proteomes" id="UP001596135">
    <property type="component" value="Unassembled WGS sequence"/>
</dbReference>
<feature type="transmembrane region" description="Helical" evidence="1">
    <location>
        <begin position="33"/>
        <end position="50"/>
    </location>
</feature>
<dbReference type="EMBL" id="JBHSRJ010000005">
    <property type="protein sequence ID" value="MFC6044806.1"/>
    <property type="molecule type" value="Genomic_DNA"/>
</dbReference>
<gene>
    <name evidence="2" type="ORF">ACFPYL_17080</name>
</gene>
<feature type="transmembrane region" description="Helical" evidence="1">
    <location>
        <begin position="194"/>
        <end position="216"/>
    </location>
</feature>
<evidence type="ECO:0000313" key="3">
    <source>
        <dbReference type="Proteomes" id="UP001596135"/>
    </source>
</evidence>
<proteinExistence type="predicted"/>
<reference evidence="3" key="1">
    <citation type="journal article" date="2019" name="Int. J. Syst. Evol. Microbiol.">
        <title>The Global Catalogue of Microorganisms (GCM) 10K type strain sequencing project: providing services to taxonomists for standard genome sequencing and annotation.</title>
        <authorList>
            <consortium name="The Broad Institute Genomics Platform"/>
            <consortium name="The Broad Institute Genome Sequencing Center for Infectious Disease"/>
            <person name="Wu L."/>
            <person name="Ma J."/>
        </authorList>
    </citation>
    <scope>NUCLEOTIDE SEQUENCE [LARGE SCALE GENOMIC DNA]</scope>
    <source>
        <strain evidence="3">CCUG 54522</strain>
    </source>
</reference>
<evidence type="ECO:0000313" key="2">
    <source>
        <dbReference type="EMBL" id="MFC6044806.1"/>
    </source>
</evidence>
<feature type="transmembrane region" description="Helical" evidence="1">
    <location>
        <begin position="129"/>
        <end position="148"/>
    </location>
</feature>
<protein>
    <submittedName>
        <fullName evidence="2">Uncharacterized protein</fullName>
    </submittedName>
</protein>
<keyword evidence="1" id="KW-0472">Membrane</keyword>
<feature type="transmembrane region" description="Helical" evidence="1">
    <location>
        <begin position="55"/>
        <end position="72"/>
    </location>
</feature>
<sequence>MRMTSVWWLSPPWGLALIAVVLGAIEDRPIRDQALAVVAAFLLACTARIVRSQRALAGIAMLSACGCGALAVTQSLATIPAGELWWLVAVLPTLVLLGIADVGTVRCVAPAVTLLAAVAATWTGAQALAAVLGVFALVFAPTAGLTVLRKRSIFVPDADVHLAAWAQASVIAGGVALTVLLVSTPEPGGGTQTVQAWASATFALVLVAVYSPLVTLNSRGDGHGRVDPATTMIAVARQVGADPSGGPEALDRICDALRRGWDVAHVAILRDGGSTVAERSSSELTVALWSDERTVGHLIVRVHEGRDVEQVLPHIDRIRSLLAASLAVTDLNRGTEQMRLRVKGARDAERRAMTRELRKLVVPAVRGIASELRDAAESLDRDPRLIPELDDTARRLTRSTADVRRIAHAMLPGALDDGDLGAAIDELLGQPWVSHRGVLRADGAEQLDRATQRTLYLVLSDLLDELRILGLDAGVDVTLVVDEHSARVRVGMPGRSLSQATRERLREATERHASQLVLTIRRLPDDEGVEVVVRR</sequence>
<evidence type="ECO:0000256" key="1">
    <source>
        <dbReference type="SAM" id="Phobius"/>
    </source>
</evidence>
<accession>A0ABW1LLJ4</accession>
<feature type="transmembrane region" description="Helical" evidence="1">
    <location>
        <begin position="84"/>
        <end position="100"/>
    </location>
</feature>
<keyword evidence="1" id="KW-0812">Transmembrane</keyword>